<gene>
    <name evidence="6" type="ORF">LY11_03547</name>
</gene>
<dbReference type="Pfam" id="PF00149">
    <property type="entry name" value="Metallophos"/>
    <property type="match status" value="1"/>
</dbReference>
<dbReference type="EMBL" id="QLLR01000020">
    <property type="protein sequence ID" value="RAJ27256.1"/>
    <property type="molecule type" value="Genomic_DNA"/>
</dbReference>
<dbReference type="PANTHER" id="PTHR42988:SF2">
    <property type="entry name" value="CYCLIC NUCLEOTIDE PHOSPHODIESTERASE CBUA0032-RELATED"/>
    <property type="match status" value="1"/>
</dbReference>
<reference evidence="6 7" key="1">
    <citation type="submission" date="2018-06" db="EMBL/GenBank/DDBJ databases">
        <title>Genomic Encyclopedia of Archaeal and Bacterial Type Strains, Phase II (KMG-II): from individual species to whole genera.</title>
        <authorList>
            <person name="Goeker M."/>
        </authorList>
    </citation>
    <scope>NUCLEOTIDE SEQUENCE [LARGE SCALE GENOMIC DNA]</scope>
    <source>
        <strain evidence="6 7">DSM 14825</strain>
    </source>
</reference>
<name>A0A327SDV6_9SPHI</name>
<sequence>MAAKTIAYLTDAHLGQKIILNDETGQMCYAQNEAEHKDKLKFILEDIARNGITEIIFGGDIGTQEANLWFFETVYALNFKLLMVLGNHDTYSQVSQYYKNEYHHELSKEHHHELSNEHHNRHYNKLTKELHYAYEQGHFKFIYLDSSSNAISQVQLNWLRLELDTEKEILLFIHHPVLEISTPLDKIGAALQGREEIKSLLSAQQKEITIFCGHYHMADELIAGNIRQYSSPACSYQIEKLSAKIEIDTLIFGYRTITINDSQINTKVKLFQSV</sequence>
<evidence type="ECO:0000313" key="6">
    <source>
        <dbReference type="EMBL" id="RAJ27256.1"/>
    </source>
</evidence>
<evidence type="ECO:0000256" key="1">
    <source>
        <dbReference type="ARBA" id="ARBA00022723"/>
    </source>
</evidence>
<comment type="caution">
    <text evidence="6">The sequence shown here is derived from an EMBL/GenBank/DDBJ whole genome shotgun (WGS) entry which is preliminary data.</text>
</comment>
<keyword evidence="3" id="KW-0408">Iron</keyword>
<protein>
    <submittedName>
        <fullName evidence="6">Icc protein</fullName>
    </submittedName>
</protein>
<keyword evidence="1" id="KW-0479">Metal-binding</keyword>
<dbReference type="Proteomes" id="UP000249754">
    <property type="component" value="Unassembled WGS sequence"/>
</dbReference>
<dbReference type="InterPro" id="IPR050884">
    <property type="entry name" value="CNP_phosphodiesterase-III"/>
</dbReference>
<dbReference type="InterPro" id="IPR029052">
    <property type="entry name" value="Metallo-depent_PP-like"/>
</dbReference>
<feature type="domain" description="Calcineurin-like phosphoesterase" evidence="5">
    <location>
        <begin position="5"/>
        <end position="216"/>
    </location>
</feature>
<dbReference type="RefSeq" id="WP_111634961.1">
    <property type="nucleotide sequence ID" value="NZ_QLLR01000020.1"/>
</dbReference>
<comment type="similarity">
    <text evidence="4">Belongs to the cyclic nucleotide phosphodiesterase class-III family.</text>
</comment>
<dbReference type="GO" id="GO:0046872">
    <property type="term" value="F:metal ion binding"/>
    <property type="evidence" value="ECO:0007669"/>
    <property type="project" value="UniProtKB-KW"/>
</dbReference>
<dbReference type="SUPFAM" id="SSF56300">
    <property type="entry name" value="Metallo-dependent phosphatases"/>
    <property type="match status" value="1"/>
</dbReference>
<dbReference type="AlphaFoldDB" id="A0A327SDV6"/>
<organism evidence="6 7">
    <name type="scientific">Pedobacter cryoconitis</name>
    <dbReference type="NCBI Taxonomy" id="188932"/>
    <lineage>
        <taxon>Bacteria</taxon>
        <taxon>Pseudomonadati</taxon>
        <taxon>Bacteroidota</taxon>
        <taxon>Sphingobacteriia</taxon>
        <taxon>Sphingobacteriales</taxon>
        <taxon>Sphingobacteriaceae</taxon>
        <taxon>Pedobacter</taxon>
    </lineage>
</organism>
<evidence type="ECO:0000256" key="3">
    <source>
        <dbReference type="ARBA" id="ARBA00023004"/>
    </source>
</evidence>
<accession>A0A327SDV6</accession>
<dbReference type="OrthoDB" id="651281at2"/>
<evidence type="ECO:0000313" key="7">
    <source>
        <dbReference type="Proteomes" id="UP000249754"/>
    </source>
</evidence>
<dbReference type="PANTHER" id="PTHR42988">
    <property type="entry name" value="PHOSPHOHYDROLASE"/>
    <property type="match status" value="1"/>
</dbReference>
<evidence type="ECO:0000256" key="4">
    <source>
        <dbReference type="ARBA" id="ARBA00025742"/>
    </source>
</evidence>
<dbReference type="GO" id="GO:0016787">
    <property type="term" value="F:hydrolase activity"/>
    <property type="evidence" value="ECO:0007669"/>
    <property type="project" value="UniProtKB-KW"/>
</dbReference>
<dbReference type="Gene3D" id="3.60.21.10">
    <property type="match status" value="1"/>
</dbReference>
<dbReference type="InterPro" id="IPR004843">
    <property type="entry name" value="Calcineurin-like_PHP"/>
</dbReference>
<evidence type="ECO:0000256" key="2">
    <source>
        <dbReference type="ARBA" id="ARBA00022801"/>
    </source>
</evidence>
<evidence type="ECO:0000259" key="5">
    <source>
        <dbReference type="Pfam" id="PF00149"/>
    </source>
</evidence>
<proteinExistence type="inferred from homology"/>
<keyword evidence="2" id="KW-0378">Hydrolase</keyword>